<name>A0AAV4DEN3_9GAST</name>
<comment type="caution">
    <text evidence="1">The sequence shown here is derived from an EMBL/GenBank/DDBJ whole genome shotgun (WGS) entry which is preliminary data.</text>
</comment>
<proteinExistence type="predicted"/>
<organism evidence="1 2">
    <name type="scientific">Plakobranchus ocellatus</name>
    <dbReference type="NCBI Taxonomy" id="259542"/>
    <lineage>
        <taxon>Eukaryota</taxon>
        <taxon>Metazoa</taxon>
        <taxon>Spiralia</taxon>
        <taxon>Lophotrochozoa</taxon>
        <taxon>Mollusca</taxon>
        <taxon>Gastropoda</taxon>
        <taxon>Heterobranchia</taxon>
        <taxon>Euthyneura</taxon>
        <taxon>Panpulmonata</taxon>
        <taxon>Sacoglossa</taxon>
        <taxon>Placobranchoidea</taxon>
        <taxon>Plakobranchidae</taxon>
        <taxon>Plakobranchus</taxon>
    </lineage>
</organism>
<dbReference type="EMBL" id="BLXT01007807">
    <property type="protein sequence ID" value="GFO42606.1"/>
    <property type="molecule type" value="Genomic_DNA"/>
</dbReference>
<dbReference type="Proteomes" id="UP000735302">
    <property type="component" value="Unassembled WGS sequence"/>
</dbReference>
<evidence type="ECO:0000313" key="2">
    <source>
        <dbReference type="Proteomes" id="UP000735302"/>
    </source>
</evidence>
<keyword evidence="2" id="KW-1185">Reference proteome</keyword>
<protein>
    <submittedName>
        <fullName evidence="1">Uncharacterized protein</fullName>
    </submittedName>
</protein>
<dbReference type="AlphaFoldDB" id="A0AAV4DEN3"/>
<accession>A0AAV4DEN3</accession>
<evidence type="ECO:0000313" key="1">
    <source>
        <dbReference type="EMBL" id="GFO42606.1"/>
    </source>
</evidence>
<reference evidence="1 2" key="1">
    <citation type="journal article" date="2021" name="Elife">
        <title>Chloroplast acquisition without the gene transfer in kleptoplastic sea slugs, Plakobranchus ocellatus.</title>
        <authorList>
            <person name="Maeda T."/>
            <person name="Takahashi S."/>
            <person name="Yoshida T."/>
            <person name="Shimamura S."/>
            <person name="Takaki Y."/>
            <person name="Nagai Y."/>
            <person name="Toyoda A."/>
            <person name="Suzuki Y."/>
            <person name="Arimoto A."/>
            <person name="Ishii H."/>
            <person name="Satoh N."/>
            <person name="Nishiyama T."/>
            <person name="Hasebe M."/>
            <person name="Maruyama T."/>
            <person name="Minagawa J."/>
            <person name="Obokata J."/>
            <person name="Shigenobu S."/>
        </authorList>
    </citation>
    <scope>NUCLEOTIDE SEQUENCE [LARGE SCALE GENOMIC DNA]</scope>
</reference>
<sequence>MPRLVSGALDLFPFGLCDDEDEYNDDDEEAEEEVGCLAIHTKAMGKLFRMNTATTNDVCSKSTMPYLHDKYFSLNGSAGSTTGGVLSVNNSLSFWDFFVFIFFLAIFEAPLRLKLTLAFLNVGCSLGAVHTAGRRSTTLEAEDDDEQKHAEQCELLGRLRL</sequence>
<gene>
    <name evidence="1" type="ORF">PoB_006911100</name>
</gene>